<comment type="caution">
    <text evidence="2">The sequence shown here is derived from an EMBL/GenBank/DDBJ whole genome shotgun (WGS) entry which is preliminary data.</text>
</comment>
<keyword evidence="1" id="KW-0472">Membrane</keyword>
<dbReference type="Pfam" id="PF20246">
    <property type="entry name" value="DUF6601"/>
    <property type="match status" value="1"/>
</dbReference>
<evidence type="ECO:0008006" key="4">
    <source>
        <dbReference type="Google" id="ProtNLM"/>
    </source>
</evidence>
<sequence>MSYPQGLVMSDGCPFGRTSQLNDELDSSCSTLPGHPRVDLRNQAATYSFLERELWPADLERIWRKLWWMSKVDSGNISPLHRQAVKSRKIVVTEDPRLHLVWIQDRIFVKPFPRYLSSHKFWADYFPKTQPRQSGRDGRVSRLRGAALGFLRSYFYLIKHESDFRIAQEPLLGLIPPDVTWERFCRFSASFGDICNNDVSGRYQFGEIRLTRLNFYAPLLLRQTEYHRTHHQYSQYFGRFVGPMLFLFGFLSVILSSLQVATATIPSSYVSWSLPLFFWSSIIVIFLILALALILIVIFLFKVSREWYLAIGDWRKAVLSIEDNVRKTV</sequence>
<dbReference type="Proteomes" id="UP001244011">
    <property type="component" value="Unassembled WGS sequence"/>
</dbReference>
<feature type="transmembrane region" description="Helical" evidence="1">
    <location>
        <begin position="276"/>
        <end position="301"/>
    </location>
</feature>
<dbReference type="InterPro" id="IPR046536">
    <property type="entry name" value="DUF6601"/>
</dbReference>
<dbReference type="PANTHER" id="PTHR34414">
    <property type="entry name" value="HET DOMAIN-CONTAINING PROTEIN-RELATED"/>
    <property type="match status" value="1"/>
</dbReference>
<gene>
    <name evidence="2" type="ORF">QBC33DRAFT_484262</name>
</gene>
<organism evidence="2 3">
    <name type="scientific">Phialemonium atrogriseum</name>
    <dbReference type="NCBI Taxonomy" id="1093897"/>
    <lineage>
        <taxon>Eukaryota</taxon>
        <taxon>Fungi</taxon>
        <taxon>Dikarya</taxon>
        <taxon>Ascomycota</taxon>
        <taxon>Pezizomycotina</taxon>
        <taxon>Sordariomycetes</taxon>
        <taxon>Sordariomycetidae</taxon>
        <taxon>Cephalothecales</taxon>
        <taxon>Cephalothecaceae</taxon>
        <taxon>Phialemonium</taxon>
    </lineage>
</organism>
<dbReference type="AlphaFoldDB" id="A0AAJ0CAB7"/>
<evidence type="ECO:0000256" key="1">
    <source>
        <dbReference type="SAM" id="Phobius"/>
    </source>
</evidence>
<proteinExistence type="predicted"/>
<dbReference type="RefSeq" id="XP_060289089.1">
    <property type="nucleotide sequence ID" value="XM_060425394.1"/>
</dbReference>
<dbReference type="PANTHER" id="PTHR34414:SF1">
    <property type="entry name" value="SUBTILISIN-LIKE SERINE PROTEASE"/>
    <property type="match status" value="1"/>
</dbReference>
<feature type="transmembrane region" description="Helical" evidence="1">
    <location>
        <begin position="236"/>
        <end position="256"/>
    </location>
</feature>
<keyword evidence="3" id="KW-1185">Reference proteome</keyword>
<keyword evidence="1" id="KW-1133">Transmembrane helix</keyword>
<dbReference type="EMBL" id="MU838997">
    <property type="protein sequence ID" value="KAK1772876.1"/>
    <property type="molecule type" value="Genomic_DNA"/>
</dbReference>
<evidence type="ECO:0000313" key="3">
    <source>
        <dbReference type="Proteomes" id="UP001244011"/>
    </source>
</evidence>
<protein>
    <recommendedName>
        <fullName evidence="4">Subtilisin-like serine protease</fullName>
    </recommendedName>
</protein>
<name>A0AAJ0CAB7_9PEZI</name>
<keyword evidence="1" id="KW-0812">Transmembrane</keyword>
<reference evidence="2" key="1">
    <citation type="submission" date="2023-06" db="EMBL/GenBank/DDBJ databases">
        <title>Genome-scale phylogeny and comparative genomics of the fungal order Sordariales.</title>
        <authorList>
            <consortium name="Lawrence Berkeley National Laboratory"/>
            <person name="Hensen N."/>
            <person name="Bonometti L."/>
            <person name="Westerberg I."/>
            <person name="Brannstrom I.O."/>
            <person name="Guillou S."/>
            <person name="Cros-Aarteil S."/>
            <person name="Calhoun S."/>
            <person name="Haridas S."/>
            <person name="Kuo A."/>
            <person name="Mondo S."/>
            <person name="Pangilinan J."/>
            <person name="Riley R."/>
            <person name="Labutti K."/>
            <person name="Andreopoulos B."/>
            <person name="Lipzen A."/>
            <person name="Chen C."/>
            <person name="Yanf M."/>
            <person name="Daum C."/>
            <person name="Ng V."/>
            <person name="Clum A."/>
            <person name="Steindorff A."/>
            <person name="Ohm R."/>
            <person name="Martin F."/>
            <person name="Silar P."/>
            <person name="Natvig D."/>
            <person name="Lalanne C."/>
            <person name="Gautier V."/>
            <person name="Ament-Velasquez S.L."/>
            <person name="Kruys A."/>
            <person name="Hutchinson M.I."/>
            <person name="Powell A.J."/>
            <person name="Barry K."/>
            <person name="Miller A.N."/>
            <person name="Grigoriev I.V."/>
            <person name="Debuchy R."/>
            <person name="Gladieux P."/>
            <person name="Thoren M.H."/>
            <person name="Johannesson H."/>
        </authorList>
    </citation>
    <scope>NUCLEOTIDE SEQUENCE</scope>
    <source>
        <strain evidence="2">8032-3</strain>
    </source>
</reference>
<dbReference type="GeneID" id="85308581"/>
<accession>A0AAJ0CAB7</accession>
<evidence type="ECO:0000313" key="2">
    <source>
        <dbReference type="EMBL" id="KAK1772876.1"/>
    </source>
</evidence>